<feature type="transmembrane region" description="Helical" evidence="8">
    <location>
        <begin position="207"/>
        <end position="227"/>
    </location>
</feature>
<dbReference type="SUPFAM" id="SSF103473">
    <property type="entry name" value="MFS general substrate transporter"/>
    <property type="match status" value="1"/>
</dbReference>
<evidence type="ECO:0000256" key="7">
    <source>
        <dbReference type="SAM" id="MobiDB-lite"/>
    </source>
</evidence>
<feature type="compositionally biased region" description="Polar residues" evidence="7">
    <location>
        <begin position="13"/>
        <end position="36"/>
    </location>
</feature>
<proteinExistence type="inferred from homology"/>
<feature type="transmembrane region" description="Helical" evidence="8">
    <location>
        <begin position="248"/>
        <end position="269"/>
    </location>
</feature>
<dbReference type="InterPro" id="IPR020846">
    <property type="entry name" value="MFS_dom"/>
</dbReference>
<dbReference type="AlphaFoldDB" id="A0A6A5YYS0"/>
<feature type="transmembrane region" description="Helical" evidence="8">
    <location>
        <begin position="116"/>
        <end position="134"/>
    </location>
</feature>
<evidence type="ECO:0000256" key="8">
    <source>
        <dbReference type="SAM" id="Phobius"/>
    </source>
</evidence>
<feature type="transmembrane region" description="Helical" evidence="8">
    <location>
        <begin position="140"/>
        <end position="163"/>
    </location>
</feature>
<evidence type="ECO:0000256" key="6">
    <source>
        <dbReference type="ARBA" id="ARBA00023136"/>
    </source>
</evidence>
<evidence type="ECO:0000313" key="11">
    <source>
        <dbReference type="Proteomes" id="UP000799770"/>
    </source>
</evidence>
<dbReference type="InterPro" id="IPR036259">
    <property type="entry name" value="MFS_trans_sf"/>
</dbReference>
<evidence type="ECO:0000256" key="2">
    <source>
        <dbReference type="ARBA" id="ARBA00006727"/>
    </source>
</evidence>
<feature type="transmembrane region" description="Helical" evidence="8">
    <location>
        <begin position="334"/>
        <end position="358"/>
    </location>
</feature>
<dbReference type="PANTHER" id="PTHR11360">
    <property type="entry name" value="MONOCARBOXYLATE TRANSPORTER"/>
    <property type="match status" value="1"/>
</dbReference>
<feature type="transmembrane region" description="Helical" evidence="8">
    <location>
        <begin position="409"/>
        <end position="428"/>
    </location>
</feature>
<feature type="transmembrane region" description="Helical" evidence="8">
    <location>
        <begin position="370"/>
        <end position="389"/>
    </location>
</feature>
<dbReference type="OrthoDB" id="6509908at2759"/>
<feature type="transmembrane region" description="Helical" evidence="8">
    <location>
        <begin position="175"/>
        <end position="195"/>
    </location>
</feature>
<dbReference type="InterPro" id="IPR011701">
    <property type="entry name" value="MFS"/>
</dbReference>
<feature type="transmembrane region" description="Helical" evidence="8">
    <location>
        <begin position="89"/>
        <end position="109"/>
    </location>
</feature>
<feature type="domain" description="Major facilitator superfamily (MFS) profile" evidence="9">
    <location>
        <begin position="247"/>
        <end position="442"/>
    </location>
</feature>
<comment type="similarity">
    <text evidence="2">Belongs to the major facilitator superfamily. Monocarboxylate porter (TC 2.A.1.13) family.</text>
</comment>
<keyword evidence="3" id="KW-0813">Transport</keyword>
<evidence type="ECO:0000256" key="5">
    <source>
        <dbReference type="ARBA" id="ARBA00022989"/>
    </source>
</evidence>
<dbReference type="PANTHER" id="PTHR11360:SF224">
    <property type="entry name" value="MAJOR FACILITATOR SUPERFAMILY (MFS) PROFILE DOMAIN-CONTAINING PROTEIN-RELATED"/>
    <property type="match status" value="1"/>
</dbReference>
<keyword evidence="4 8" id="KW-0812">Transmembrane</keyword>
<feature type="transmembrane region" description="Helical" evidence="8">
    <location>
        <begin position="281"/>
        <end position="301"/>
    </location>
</feature>
<evidence type="ECO:0000313" key="10">
    <source>
        <dbReference type="EMBL" id="KAF2111973.1"/>
    </source>
</evidence>
<feature type="transmembrane region" description="Helical" evidence="8">
    <location>
        <begin position="308"/>
        <end position="328"/>
    </location>
</feature>
<dbReference type="InterPro" id="IPR050327">
    <property type="entry name" value="Proton-linked_MCT"/>
</dbReference>
<evidence type="ECO:0000256" key="1">
    <source>
        <dbReference type="ARBA" id="ARBA00004141"/>
    </source>
</evidence>
<keyword evidence="5 8" id="KW-1133">Transmembrane helix</keyword>
<dbReference type="GO" id="GO:0016020">
    <property type="term" value="C:membrane"/>
    <property type="evidence" value="ECO:0007669"/>
    <property type="project" value="UniProtKB-SubCell"/>
</dbReference>
<feature type="region of interest" description="Disordered" evidence="7">
    <location>
        <begin position="1"/>
        <end position="36"/>
    </location>
</feature>
<evidence type="ECO:0000256" key="3">
    <source>
        <dbReference type="ARBA" id="ARBA00022448"/>
    </source>
</evidence>
<dbReference type="EMBL" id="ML977332">
    <property type="protein sequence ID" value="KAF2111973.1"/>
    <property type="molecule type" value="Genomic_DNA"/>
</dbReference>
<accession>A0A6A5YYS0</accession>
<dbReference type="GO" id="GO:0022857">
    <property type="term" value="F:transmembrane transporter activity"/>
    <property type="evidence" value="ECO:0007669"/>
    <property type="project" value="InterPro"/>
</dbReference>
<dbReference type="Gene3D" id="1.20.1250.20">
    <property type="entry name" value="MFS general substrate transporter like domains"/>
    <property type="match status" value="2"/>
</dbReference>
<gene>
    <name evidence="10" type="ORF">BDV96DRAFT_498430</name>
</gene>
<keyword evidence="11" id="KW-1185">Reference proteome</keyword>
<evidence type="ECO:0000256" key="4">
    <source>
        <dbReference type="ARBA" id="ARBA00022692"/>
    </source>
</evidence>
<name>A0A6A5YYS0_9PLEO</name>
<protein>
    <submittedName>
        <fullName evidence="10">Major facilitator superfamily domain-containing protein</fullName>
    </submittedName>
</protein>
<keyword evidence="6 8" id="KW-0472">Membrane</keyword>
<organism evidence="10 11">
    <name type="scientific">Lophiotrema nucula</name>
    <dbReference type="NCBI Taxonomy" id="690887"/>
    <lineage>
        <taxon>Eukaryota</taxon>
        <taxon>Fungi</taxon>
        <taxon>Dikarya</taxon>
        <taxon>Ascomycota</taxon>
        <taxon>Pezizomycotina</taxon>
        <taxon>Dothideomycetes</taxon>
        <taxon>Pleosporomycetidae</taxon>
        <taxon>Pleosporales</taxon>
        <taxon>Lophiotremataceae</taxon>
        <taxon>Lophiotrema</taxon>
    </lineage>
</organism>
<dbReference type="PROSITE" id="PS50850">
    <property type="entry name" value="MFS"/>
    <property type="match status" value="1"/>
</dbReference>
<comment type="subcellular location">
    <subcellularLocation>
        <location evidence="1">Membrane</location>
        <topology evidence="1">Multi-pass membrane protein</topology>
    </subcellularLocation>
</comment>
<dbReference type="Pfam" id="PF07690">
    <property type="entry name" value="MFS_1"/>
    <property type="match status" value="1"/>
</dbReference>
<reference evidence="10" key="1">
    <citation type="journal article" date="2020" name="Stud. Mycol.">
        <title>101 Dothideomycetes genomes: a test case for predicting lifestyles and emergence of pathogens.</title>
        <authorList>
            <person name="Haridas S."/>
            <person name="Albert R."/>
            <person name="Binder M."/>
            <person name="Bloem J."/>
            <person name="Labutti K."/>
            <person name="Salamov A."/>
            <person name="Andreopoulos B."/>
            <person name="Baker S."/>
            <person name="Barry K."/>
            <person name="Bills G."/>
            <person name="Bluhm B."/>
            <person name="Cannon C."/>
            <person name="Castanera R."/>
            <person name="Culley D."/>
            <person name="Daum C."/>
            <person name="Ezra D."/>
            <person name="Gonzalez J."/>
            <person name="Henrissat B."/>
            <person name="Kuo A."/>
            <person name="Liang C."/>
            <person name="Lipzen A."/>
            <person name="Lutzoni F."/>
            <person name="Magnuson J."/>
            <person name="Mondo S."/>
            <person name="Nolan M."/>
            <person name="Ohm R."/>
            <person name="Pangilinan J."/>
            <person name="Park H.-J."/>
            <person name="Ramirez L."/>
            <person name="Alfaro M."/>
            <person name="Sun H."/>
            <person name="Tritt A."/>
            <person name="Yoshinaga Y."/>
            <person name="Zwiers L.-H."/>
            <person name="Turgeon B."/>
            <person name="Goodwin S."/>
            <person name="Spatafora J."/>
            <person name="Crous P."/>
            <person name="Grigoriev I."/>
        </authorList>
    </citation>
    <scope>NUCLEOTIDE SEQUENCE</scope>
    <source>
        <strain evidence="10">CBS 627.86</strain>
    </source>
</reference>
<dbReference type="Proteomes" id="UP000799770">
    <property type="component" value="Unassembled WGS sequence"/>
</dbReference>
<evidence type="ECO:0000259" key="9">
    <source>
        <dbReference type="PROSITE" id="PS50850"/>
    </source>
</evidence>
<sequence>MSPVAPDTPGKVATSSISPSENGNTVHESHQGASTDGNSWPVDHGWLPWLQVIGGWILAVNGWGLTNTYGHFQTYYVHHLLPSYSASSISWIGSLQLFLTMAFCLPVGILYDHGHLYSLVIAGTLLEVLGLVGTSFSTNYWQVLVFQGIMCGSGCGIVAILTSASVARWFEKRRLWAAGIVISGTSFAGMVYPLMLKSLFPKIGFAWGTRTLALIILCSNAISLTMLRKRPGNALGKNMLEHLKDLPYVFMILSWLLTMMAAYVPFFYIQDYALNIGIDQNMAYTTLVVMNAANFVGRFALGKLADRYGGVNTLVPLNISLIAILLAFRAVSGLAGMLTVTILFGFASGAIISFQAFAMLGVSKDPKSQVGAKMGIGYVCAAFGGLLGNPLSGALEKVGQVNAQQRFQGVWFCSAGFMLASTIVLMAVRKMKLGTPWKKGKV</sequence>